<evidence type="ECO:0000313" key="4">
    <source>
        <dbReference type="Proteomes" id="UP000663828"/>
    </source>
</evidence>
<gene>
    <name evidence="3" type="ORF">XAT740_LOCUS32758</name>
</gene>
<dbReference type="InterPro" id="IPR012338">
    <property type="entry name" value="Beta-lactam/transpept-like"/>
</dbReference>
<feature type="domain" description="Beta-lactamase-related" evidence="1">
    <location>
        <begin position="26"/>
        <end position="379"/>
    </location>
</feature>
<evidence type="ECO:0000259" key="2">
    <source>
        <dbReference type="Pfam" id="PF00199"/>
    </source>
</evidence>
<dbReference type="Gene3D" id="2.40.180.10">
    <property type="entry name" value="Catalase core domain"/>
    <property type="match status" value="1"/>
</dbReference>
<dbReference type="InterPro" id="IPR001466">
    <property type="entry name" value="Beta-lactam-related"/>
</dbReference>
<sequence length="474" mass="52247">MSVESNNNSNVFGHVAAGWESIRAVFEQNLNEGLDVGASLCIYYRGECVVNLAGGWKDAKTKQKPYTPDTLQLVFSTSKGIAAAAVALCVEKGWLDYQTPVAQYWPEFGANGKQDIPVSDLLAHRAGIPCVDQDLTPADVYDWNKMTSLLAAQKPYWKPGSGHGYHAYTVGFLVGELIQRVDPQHRSYSQFVRDELDSEFYVGIPDDQVEARVAPLLEKESNIPAANFPPMEPIVARTITCSGAFPMQSANSEAYFFNDPRLHRAALPAVNGIANAHTMARIYASLIDDIDENGQKKKCLLSKKVLALATENVTPENEVDQIMFGLASTFARGGFQLYDNMFNVLSEDAFGHKGMGGSLAFASPSYHLAFAHICNQLNSSVLAVDPRTLGPDSSGPVDTIREARGFTAKMYTNEGIWDLVTTSSPGFFIRNPILFPELARALKRNPQTNMKDPNVYWNFVANHIETVHQAHHYD</sequence>
<reference evidence="3" key="1">
    <citation type="submission" date="2021-02" db="EMBL/GenBank/DDBJ databases">
        <authorList>
            <person name="Nowell W R."/>
        </authorList>
    </citation>
    <scope>NUCLEOTIDE SEQUENCE</scope>
</reference>
<evidence type="ECO:0000313" key="3">
    <source>
        <dbReference type="EMBL" id="CAF1375124.1"/>
    </source>
</evidence>
<dbReference type="Pfam" id="PF00199">
    <property type="entry name" value="Catalase"/>
    <property type="match status" value="1"/>
</dbReference>
<dbReference type="Gene3D" id="3.40.710.10">
    <property type="entry name" value="DD-peptidase/beta-lactamase superfamily"/>
    <property type="match status" value="1"/>
</dbReference>
<dbReference type="EMBL" id="CAJNOR010003080">
    <property type="protein sequence ID" value="CAF1375124.1"/>
    <property type="molecule type" value="Genomic_DNA"/>
</dbReference>
<dbReference type="PROSITE" id="PS51402">
    <property type="entry name" value="CATALASE_3"/>
    <property type="match status" value="1"/>
</dbReference>
<proteinExistence type="predicted"/>
<dbReference type="PANTHER" id="PTHR43319:SF3">
    <property type="entry name" value="BETA-LACTAMASE-RELATED DOMAIN-CONTAINING PROTEIN"/>
    <property type="match status" value="1"/>
</dbReference>
<dbReference type="PRINTS" id="PR00067">
    <property type="entry name" value="CATALASE"/>
</dbReference>
<dbReference type="GO" id="GO:0004096">
    <property type="term" value="F:catalase activity"/>
    <property type="evidence" value="ECO:0007669"/>
    <property type="project" value="InterPro"/>
</dbReference>
<dbReference type="InterPro" id="IPR020835">
    <property type="entry name" value="Catalase_sf"/>
</dbReference>
<dbReference type="PANTHER" id="PTHR43319">
    <property type="entry name" value="BETA-LACTAMASE-RELATED"/>
    <property type="match status" value="1"/>
</dbReference>
<feature type="domain" description="Catalase core" evidence="2">
    <location>
        <begin position="393"/>
        <end position="471"/>
    </location>
</feature>
<dbReference type="InterPro" id="IPR011614">
    <property type="entry name" value="Catalase_core"/>
</dbReference>
<name>A0A815IYE3_ADIRI</name>
<dbReference type="InterPro" id="IPR018028">
    <property type="entry name" value="Catalase"/>
</dbReference>
<accession>A0A815IYE3</accession>
<dbReference type="Proteomes" id="UP000663828">
    <property type="component" value="Unassembled WGS sequence"/>
</dbReference>
<dbReference type="GO" id="GO:0020037">
    <property type="term" value="F:heme binding"/>
    <property type="evidence" value="ECO:0007669"/>
    <property type="project" value="InterPro"/>
</dbReference>
<comment type="caution">
    <text evidence="3">The sequence shown here is derived from an EMBL/GenBank/DDBJ whole genome shotgun (WGS) entry which is preliminary data.</text>
</comment>
<dbReference type="InterPro" id="IPR052907">
    <property type="entry name" value="Beta-lactamase/esterase"/>
</dbReference>
<keyword evidence="4" id="KW-1185">Reference proteome</keyword>
<evidence type="ECO:0000259" key="1">
    <source>
        <dbReference type="Pfam" id="PF00144"/>
    </source>
</evidence>
<dbReference type="Pfam" id="PF00144">
    <property type="entry name" value="Beta-lactamase"/>
    <property type="match status" value="1"/>
</dbReference>
<dbReference type="SUPFAM" id="SSF56634">
    <property type="entry name" value="Heme-dependent catalase-like"/>
    <property type="match status" value="1"/>
</dbReference>
<organism evidence="3 4">
    <name type="scientific">Adineta ricciae</name>
    <name type="common">Rotifer</name>
    <dbReference type="NCBI Taxonomy" id="249248"/>
    <lineage>
        <taxon>Eukaryota</taxon>
        <taxon>Metazoa</taxon>
        <taxon>Spiralia</taxon>
        <taxon>Gnathifera</taxon>
        <taxon>Rotifera</taxon>
        <taxon>Eurotatoria</taxon>
        <taxon>Bdelloidea</taxon>
        <taxon>Adinetida</taxon>
        <taxon>Adinetidae</taxon>
        <taxon>Adineta</taxon>
    </lineage>
</organism>
<evidence type="ECO:0008006" key="5">
    <source>
        <dbReference type="Google" id="ProtNLM"/>
    </source>
</evidence>
<dbReference type="SUPFAM" id="SSF56601">
    <property type="entry name" value="beta-lactamase/transpeptidase-like"/>
    <property type="match status" value="1"/>
</dbReference>
<protein>
    <recommendedName>
        <fullName evidence="5">Beta-lactamase-related domain-containing protein</fullName>
    </recommendedName>
</protein>
<dbReference type="GO" id="GO:0006979">
    <property type="term" value="P:response to oxidative stress"/>
    <property type="evidence" value="ECO:0007669"/>
    <property type="project" value="InterPro"/>
</dbReference>
<dbReference type="AlphaFoldDB" id="A0A815IYE3"/>